<name>A0ABN9QB64_9DINO</name>
<dbReference type="InterPro" id="IPR000477">
    <property type="entry name" value="RT_dom"/>
</dbReference>
<dbReference type="PANTHER" id="PTHR19446">
    <property type="entry name" value="REVERSE TRANSCRIPTASES"/>
    <property type="match status" value="1"/>
</dbReference>
<accession>A0ABN9QB64</accession>
<evidence type="ECO:0000313" key="2">
    <source>
        <dbReference type="EMBL" id="CAK0803122.1"/>
    </source>
</evidence>
<proteinExistence type="predicted"/>
<comment type="caution">
    <text evidence="2">The sequence shown here is derived from an EMBL/GenBank/DDBJ whole genome shotgun (WGS) entry which is preliminary data.</text>
</comment>
<evidence type="ECO:0000313" key="3">
    <source>
        <dbReference type="Proteomes" id="UP001189429"/>
    </source>
</evidence>
<keyword evidence="3" id="KW-1185">Reference proteome</keyword>
<sequence length="294" mass="31420">AAATRPICLGNTDVKILAAACVMPIAANSASLIGAEQKCVSGRDMIENVARAEAWGVEKYMSASSDAALLLTDFASAFPSRAQEWLFFVLEAMGIPSPLVHFFRMVYSDNTAILSLRGRRHGLIRIASGVKQVCPASMFLFVLAVNPLLAWIRASLGSALGLSLAYADDFEFGVERIASSLKALLDSLEALAAVANFRLNFRKCQVVVCGAMDTSPIRSLLRSFGAPYNLIQVSLSAAYLGFPIGPEGAAQELVSAYRNGVLLLTSGPRNAISYNVATKLTRIGFATEFLELDA</sequence>
<gene>
    <name evidence="2" type="ORF">PCOR1329_LOCUS10418</name>
</gene>
<feature type="domain" description="Reverse transcriptase" evidence="1">
    <location>
        <begin position="1"/>
        <end position="244"/>
    </location>
</feature>
<dbReference type="EMBL" id="CAUYUJ010002953">
    <property type="protein sequence ID" value="CAK0803122.1"/>
    <property type="molecule type" value="Genomic_DNA"/>
</dbReference>
<evidence type="ECO:0000259" key="1">
    <source>
        <dbReference type="PROSITE" id="PS50878"/>
    </source>
</evidence>
<protein>
    <recommendedName>
        <fullName evidence="1">Reverse transcriptase domain-containing protein</fullName>
    </recommendedName>
</protein>
<dbReference type="PROSITE" id="PS50878">
    <property type="entry name" value="RT_POL"/>
    <property type="match status" value="1"/>
</dbReference>
<dbReference type="Proteomes" id="UP001189429">
    <property type="component" value="Unassembled WGS sequence"/>
</dbReference>
<dbReference type="InterPro" id="IPR043502">
    <property type="entry name" value="DNA/RNA_pol_sf"/>
</dbReference>
<feature type="non-terminal residue" evidence="2">
    <location>
        <position position="294"/>
    </location>
</feature>
<reference evidence="2" key="1">
    <citation type="submission" date="2023-10" db="EMBL/GenBank/DDBJ databases">
        <authorList>
            <person name="Chen Y."/>
            <person name="Shah S."/>
            <person name="Dougan E. K."/>
            <person name="Thang M."/>
            <person name="Chan C."/>
        </authorList>
    </citation>
    <scope>NUCLEOTIDE SEQUENCE [LARGE SCALE GENOMIC DNA]</scope>
</reference>
<feature type="non-terminal residue" evidence="2">
    <location>
        <position position="1"/>
    </location>
</feature>
<dbReference type="SUPFAM" id="SSF56672">
    <property type="entry name" value="DNA/RNA polymerases"/>
    <property type="match status" value="1"/>
</dbReference>
<organism evidence="2 3">
    <name type="scientific">Prorocentrum cordatum</name>
    <dbReference type="NCBI Taxonomy" id="2364126"/>
    <lineage>
        <taxon>Eukaryota</taxon>
        <taxon>Sar</taxon>
        <taxon>Alveolata</taxon>
        <taxon>Dinophyceae</taxon>
        <taxon>Prorocentrales</taxon>
        <taxon>Prorocentraceae</taxon>
        <taxon>Prorocentrum</taxon>
    </lineage>
</organism>
<dbReference type="Pfam" id="PF00078">
    <property type="entry name" value="RVT_1"/>
    <property type="match status" value="1"/>
</dbReference>